<keyword evidence="4" id="KW-0949">S-adenosyl-L-methionine</keyword>
<evidence type="ECO:0000259" key="8">
    <source>
        <dbReference type="Pfam" id="PF02384"/>
    </source>
</evidence>
<dbReference type="Proteomes" id="UP000216533">
    <property type="component" value="Unassembled WGS sequence"/>
</dbReference>
<evidence type="ECO:0000313" key="9">
    <source>
        <dbReference type="EMBL" id="OYN86638.1"/>
    </source>
</evidence>
<dbReference type="SUPFAM" id="SSF53335">
    <property type="entry name" value="S-adenosyl-L-methionine-dependent methyltransferases"/>
    <property type="match status" value="1"/>
</dbReference>
<feature type="domain" description="DNA methylase adenine-specific" evidence="8">
    <location>
        <begin position="31"/>
        <end position="272"/>
    </location>
</feature>
<proteinExistence type="predicted"/>
<dbReference type="Gene3D" id="3.40.50.150">
    <property type="entry name" value="Vaccinia Virus protein VP39"/>
    <property type="match status" value="1"/>
</dbReference>
<keyword evidence="2" id="KW-0489">Methyltransferase</keyword>
<reference evidence="9 10" key="1">
    <citation type="submission" date="2017-07" db="EMBL/GenBank/DDBJ databases">
        <title>Draft whole genome sequences of clinical Proprionibacteriaceae strains.</title>
        <authorList>
            <person name="Bernier A.-M."/>
            <person name="Bernard K."/>
            <person name="Domingo M.-C."/>
        </authorList>
    </citation>
    <scope>NUCLEOTIDE SEQUENCE [LARGE SCALE GENOMIC DNA]</scope>
    <source>
        <strain evidence="9 10">NML 160184</strain>
    </source>
</reference>
<keyword evidence="5" id="KW-0680">Restriction system</keyword>
<comment type="catalytic activity">
    <reaction evidence="6">
        <text>a 2'-deoxyadenosine in DNA + S-adenosyl-L-methionine = an N(6)-methyl-2'-deoxyadenosine in DNA + S-adenosyl-L-homocysteine + H(+)</text>
        <dbReference type="Rhea" id="RHEA:15197"/>
        <dbReference type="Rhea" id="RHEA-COMP:12418"/>
        <dbReference type="Rhea" id="RHEA-COMP:12419"/>
        <dbReference type="ChEBI" id="CHEBI:15378"/>
        <dbReference type="ChEBI" id="CHEBI:57856"/>
        <dbReference type="ChEBI" id="CHEBI:59789"/>
        <dbReference type="ChEBI" id="CHEBI:90615"/>
        <dbReference type="ChEBI" id="CHEBI:90616"/>
        <dbReference type="EC" id="2.1.1.72"/>
    </reaction>
</comment>
<dbReference type="PANTHER" id="PTHR42933">
    <property type="entry name" value="SLR6095 PROTEIN"/>
    <property type="match status" value="1"/>
</dbReference>
<evidence type="ECO:0000256" key="6">
    <source>
        <dbReference type="ARBA" id="ARBA00047942"/>
    </source>
</evidence>
<evidence type="ECO:0000313" key="10">
    <source>
        <dbReference type="Proteomes" id="UP000216533"/>
    </source>
</evidence>
<gene>
    <name evidence="9" type="ORF">CGZ92_09955</name>
</gene>
<evidence type="ECO:0000256" key="3">
    <source>
        <dbReference type="ARBA" id="ARBA00022679"/>
    </source>
</evidence>
<dbReference type="InterPro" id="IPR029063">
    <property type="entry name" value="SAM-dependent_MTases_sf"/>
</dbReference>
<feature type="compositionally biased region" description="Polar residues" evidence="7">
    <location>
        <begin position="15"/>
        <end position="31"/>
    </location>
</feature>
<dbReference type="GO" id="GO:0003677">
    <property type="term" value="F:DNA binding"/>
    <property type="evidence" value="ECO:0007669"/>
    <property type="project" value="InterPro"/>
</dbReference>
<evidence type="ECO:0000256" key="4">
    <source>
        <dbReference type="ARBA" id="ARBA00022691"/>
    </source>
</evidence>
<keyword evidence="3" id="KW-0808">Transferase</keyword>
<dbReference type="GO" id="GO:0008170">
    <property type="term" value="F:N-methyltransferase activity"/>
    <property type="evidence" value="ECO:0007669"/>
    <property type="project" value="InterPro"/>
</dbReference>
<feature type="region of interest" description="Disordered" evidence="7">
    <location>
        <begin position="12"/>
        <end position="31"/>
    </location>
</feature>
<dbReference type="InterPro" id="IPR003356">
    <property type="entry name" value="DNA_methylase_A-5"/>
</dbReference>
<dbReference type="GO" id="GO:0032259">
    <property type="term" value="P:methylation"/>
    <property type="evidence" value="ECO:0007669"/>
    <property type="project" value="UniProtKB-KW"/>
</dbReference>
<dbReference type="EMBL" id="NMVI01000018">
    <property type="protein sequence ID" value="OYN86638.1"/>
    <property type="molecule type" value="Genomic_DNA"/>
</dbReference>
<comment type="caution">
    <text evidence="9">The sequence shown here is derived from an EMBL/GenBank/DDBJ whole genome shotgun (WGS) entry which is preliminary data.</text>
</comment>
<dbReference type="Pfam" id="PF02384">
    <property type="entry name" value="N6_Mtase"/>
    <property type="match status" value="1"/>
</dbReference>
<evidence type="ECO:0000256" key="1">
    <source>
        <dbReference type="ARBA" id="ARBA00011900"/>
    </source>
</evidence>
<dbReference type="RefSeq" id="WP_094451205.1">
    <property type="nucleotide sequence ID" value="NZ_NMVI01000018.1"/>
</dbReference>
<dbReference type="EC" id="2.1.1.72" evidence="1"/>
<accession>A0A255E4Z8</accession>
<organism evidence="9 10">
    <name type="scientific">Parenemella sanctibonifatiensis</name>
    <dbReference type="NCBI Taxonomy" id="2016505"/>
    <lineage>
        <taxon>Bacteria</taxon>
        <taxon>Bacillati</taxon>
        <taxon>Actinomycetota</taxon>
        <taxon>Actinomycetes</taxon>
        <taxon>Propionibacteriales</taxon>
        <taxon>Propionibacteriaceae</taxon>
        <taxon>Parenemella</taxon>
    </lineage>
</organism>
<dbReference type="GO" id="GO:0009307">
    <property type="term" value="P:DNA restriction-modification system"/>
    <property type="evidence" value="ECO:0007669"/>
    <property type="project" value="UniProtKB-KW"/>
</dbReference>
<dbReference type="AlphaFoldDB" id="A0A255E4Z8"/>
<dbReference type="PANTHER" id="PTHR42933:SF3">
    <property type="entry name" value="TYPE I RESTRICTION ENZYME MJAVIII METHYLASE SUBUNIT"/>
    <property type="match status" value="1"/>
</dbReference>
<dbReference type="InterPro" id="IPR051537">
    <property type="entry name" value="DNA_Adenine_Mtase"/>
</dbReference>
<protein>
    <recommendedName>
        <fullName evidence="1">site-specific DNA-methyltransferase (adenine-specific)</fullName>
        <ecNumber evidence="1">2.1.1.72</ecNumber>
    </recommendedName>
</protein>
<evidence type="ECO:0000256" key="5">
    <source>
        <dbReference type="ARBA" id="ARBA00022747"/>
    </source>
</evidence>
<evidence type="ECO:0000256" key="7">
    <source>
        <dbReference type="SAM" id="MobiDB-lite"/>
    </source>
</evidence>
<name>A0A255E4Z8_9ACTN</name>
<sequence length="848" mass="92602">MKSPHPALEYIFGSDNASENPAEGTYQSGHYAGQSTSRSLAQVLAAGCLARLNPEQSHVSIWDPTAGTGFAGHLLVLALQSAGVTVSYRGQDIQSEAAQAGRTRFEGVADAEVSAGDSLLVDNYEGFAADLVLVDGPIAMSWASIEPQVRARQQTGAFAHGLPQRTDSSWLFVSLALEKLRDPSDGGGRVVALLPPSVLSRGGASARVRTRIVEAGLLESVTRLPNGLLADTNVPLYLVTFSNRPRDVERRKVRVADLQAQFTTVERERQILPSAVRDLESGLRTGKPGPRNRTADVTEFLRTDARLSRSIPGRPNLSWRTTTFRGMPVDQSCLAERYGENSGVTLDGDLRTSFDLNPKHILENDERAILKELQGLGWEPRRLVSLLHSAPMAMKSTVSDVVEGRVFVPTGHQGKVSAGSPDPAASGRVLALEVNEDLITARFLAAWLNSELGIASRIRATEAGSASHHYTAVGSGQASLMRWADELIVPVPDARTQTLLATEDERLASFQAELENERADIWNSPEKAEATVRRYAKVFDNSLDTWLEDLPFPVASALRTATTAESTTDMLQSYLRGWEAMAAFHATVLLSASRADPGRSAEVEDEIARKLQSENIGMERASFGTWNVVIEATTSRLRKTVNRGDDDEIAQLRRTFSGLGVKTISRFIDNELTQTFKAVGRNRNDWSGHVGHTSEKEKAERISSLVANLHKARGILGDFWSQLLLVRAGMVDPTRSGLIQAVEIAVGTSTPFIRDNFEVGQFMIKGELYLTRKDSEAPLPLGGFVTLGPAPESAQFTSYFYSRTEGEETRLITYQDAEASEIRGNAVALRKEYPRLFPKPALDHGRSE</sequence>
<dbReference type="GO" id="GO:0009007">
    <property type="term" value="F:site-specific DNA-methyltransferase (adenine-specific) activity"/>
    <property type="evidence" value="ECO:0007669"/>
    <property type="project" value="UniProtKB-EC"/>
</dbReference>
<evidence type="ECO:0000256" key="2">
    <source>
        <dbReference type="ARBA" id="ARBA00022603"/>
    </source>
</evidence>